<dbReference type="EMBL" id="JAAABI010000002">
    <property type="protein sequence ID" value="NAY91400.1"/>
    <property type="molecule type" value="Genomic_DNA"/>
</dbReference>
<dbReference type="InterPro" id="IPR036888">
    <property type="entry name" value="DNA_integrity_DisA_N_sf"/>
</dbReference>
<sequence>MWGYQKHVQISFKVSAESLFNKLDIGLNPNVFFIGVLIEDRNNRHPICIEPDDTGFHVSSFSDVDQLASELIKVDSESKIIHSHPIAQENHDHRISKRAYRDSILKTLRKVGAYGEEDYFVAFPTYVEGYLVFTALSLNKNVLSKYYALTKDKWNEKYCISRSFIESCINTFLGECTQALKDPNYESGAISRKPDELLRDSARNLMYTVSTSGGNLDGLHDLYDACNEIASMKYEGAEGLGGLIITPYDHKNLKMTLQLKEPIKMRNRRKVRKFLELTDSDSYIVSDSALIYGLGKLTGKYNPKDENIFVVDFKSHFKWELSHDENPMMVVEYGFPTLPKEKISREKFYSDLPRLFKDIKKKQIDDLWEVTLEATKQKHGAMLIISLQAEVEAERLGNQCFPLEPFKLNEKLVAQTTSIDGGVLMDEKANCHAIGVILDGIATLKGDSSRGSRYNSAVRYYEHFGSEVPLMIVVVSEDGMINLIPDLKPQIRHSDITEAIDNFRKILESENINKKYFNRGMNFFKSVNFYLTEEECKTINSLRHQIEEKFADDLVWVRIVYEELKPNPDMDKSYYKDE</sequence>
<reference evidence="2" key="1">
    <citation type="submission" date="2020-01" db="EMBL/GenBank/DDBJ databases">
        <title>Muricauda ochracea sp. nov., isolated from a tidal flat of Garorim bay in Korea.</title>
        <authorList>
            <person name="Kim D."/>
            <person name="Yoo Y."/>
            <person name="Kim J.-J."/>
        </authorList>
    </citation>
    <scope>NUCLEOTIDE SEQUENCE</scope>
    <source>
        <strain evidence="2">JGD-17</strain>
    </source>
</reference>
<dbReference type="InterPro" id="IPR048554">
    <property type="entry name" value="DACNG"/>
</dbReference>
<name>A0A964TAQ9_9FLAO</name>
<dbReference type="SUPFAM" id="SSF143597">
    <property type="entry name" value="YojJ-like"/>
    <property type="match status" value="1"/>
</dbReference>
<dbReference type="Gene3D" id="3.40.1700.10">
    <property type="entry name" value="DNA integrity scanning protein, DisA, N-terminal domain"/>
    <property type="match status" value="1"/>
</dbReference>
<protein>
    <recommendedName>
        <fullName evidence="1">DAC domain-containing protein</fullName>
    </recommendedName>
</protein>
<evidence type="ECO:0000313" key="2">
    <source>
        <dbReference type="EMBL" id="NAY91400.1"/>
    </source>
</evidence>
<dbReference type="Proteomes" id="UP000667650">
    <property type="component" value="Unassembled WGS sequence"/>
</dbReference>
<dbReference type="Pfam" id="PF21752">
    <property type="entry name" value="DACNG"/>
    <property type="match status" value="1"/>
</dbReference>
<dbReference type="AlphaFoldDB" id="A0A964TAQ9"/>
<proteinExistence type="predicted"/>
<keyword evidence="3" id="KW-1185">Reference proteome</keyword>
<dbReference type="InterPro" id="IPR003390">
    <property type="entry name" value="DNA_integrity_scan_DisA_N"/>
</dbReference>
<organism evidence="2 3">
    <name type="scientific">Flagellimonas ochracea</name>
    <dbReference type="NCBI Taxonomy" id="2696472"/>
    <lineage>
        <taxon>Bacteria</taxon>
        <taxon>Pseudomonadati</taxon>
        <taxon>Bacteroidota</taxon>
        <taxon>Flavobacteriia</taxon>
        <taxon>Flavobacteriales</taxon>
        <taxon>Flavobacteriaceae</taxon>
        <taxon>Flagellimonas</taxon>
    </lineage>
</organism>
<evidence type="ECO:0000313" key="3">
    <source>
        <dbReference type="Proteomes" id="UP000667650"/>
    </source>
</evidence>
<dbReference type="Pfam" id="PF02457">
    <property type="entry name" value="DAC"/>
    <property type="match status" value="1"/>
</dbReference>
<dbReference type="Pfam" id="PF21750">
    <property type="entry name" value="DACNH"/>
    <property type="match status" value="1"/>
</dbReference>
<dbReference type="PROSITE" id="PS51794">
    <property type="entry name" value="DAC"/>
    <property type="match status" value="1"/>
</dbReference>
<accession>A0A964TAQ9</accession>
<gene>
    <name evidence="2" type="ORF">GTQ34_05660</name>
</gene>
<comment type="caution">
    <text evidence="2">The sequence shown here is derived from an EMBL/GenBank/DDBJ whole genome shotgun (WGS) entry which is preliminary data.</text>
</comment>
<feature type="domain" description="DAC" evidence="1">
    <location>
        <begin position="341"/>
        <end position="495"/>
    </location>
</feature>
<dbReference type="InterPro" id="IPR048555">
    <property type="entry name" value="DACNH"/>
</dbReference>
<evidence type="ECO:0000259" key="1">
    <source>
        <dbReference type="PROSITE" id="PS51794"/>
    </source>
</evidence>